<feature type="compositionally biased region" description="Pro residues" evidence="1">
    <location>
        <begin position="8"/>
        <end position="17"/>
    </location>
</feature>
<evidence type="ECO:0000256" key="1">
    <source>
        <dbReference type="SAM" id="MobiDB-lite"/>
    </source>
</evidence>
<comment type="caution">
    <text evidence="2">The sequence shown here is derived from an EMBL/GenBank/DDBJ whole genome shotgun (WGS) entry which is preliminary data.</text>
</comment>
<feature type="region of interest" description="Disordered" evidence="1">
    <location>
        <begin position="1"/>
        <end position="73"/>
    </location>
</feature>
<evidence type="ECO:0000313" key="2">
    <source>
        <dbReference type="EMBL" id="GCC48797.1"/>
    </source>
</evidence>
<feature type="compositionally biased region" description="Basic and acidic residues" evidence="1">
    <location>
        <begin position="18"/>
        <end position="34"/>
    </location>
</feature>
<organism evidence="2 3">
    <name type="scientific">Chiloscyllium punctatum</name>
    <name type="common">Brownbanded bambooshark</name>
    <name type="synonym">Hemiscyllium punctatum</name>
    <dbReference type="NCBI Taxonomy" id="137246"/>
    <lineage>
        <taxon>Eukaryota</taxon>
        <taxon>Metazoa</taxon>
        <taxon>Chordata</taxon>
        <taxon>Craniata</taxon>
        <taxon>Vertebrata</taxon>
        <taxon>Chondrichthyes</taxon>
        <taxon>Elasmobranchii</taxon>
        <taxon>Galeomorphii</taxon>
        <taxon>Galeoidea</taxon>
        <taxon>Orectolobiformes</taxon>
        <taxon>Hemiscylliidae</taxon>
        <taxon>Chiloscyllium</taxon>
    </lineage>
</organism>
<dbReference type="Proteomes" id="UP000287033">
    <property type="component" value="Unassembled WGS sequence"/>
</dbReference>
<protein>
    <submittedName>
        <fullName evidence="2">Uncharacterized protein</fullName>
    </submittedName>
</protein>
<name>A0A401U1L3_CHIPU</name>
<dbReference type="EMBL" id="BEZZ01253843">
    <property type="protein sequence ID" value="GCC48797.1"/>
    <property type="molecule type" value="Genomic_DNA"/>
</dbReference>
<evidence type="ECO:0000313" key="3">
    <source>
        <dbReference type="Proteomes" id="UP000287033"/>
    </source>
</evidence>
<sequence>MCEHPSFLPLPQPPGPRESPRERDEEVQKPRTMEGHPVWVGDAGAPVPDEGSGASAQPSDGEVDPTTASLRED</sequence>
<accession>A0A401U1L3</accession>
<keyword evidence="3" id="KW-1185">Reference proteome</keyword>
<proteinExistence type="predicted"/>
<gene>
    <name evidence="2" type="ORF">chiPu_0033079</name>
</gene>
<dbReference type="AlphaFoldDB" id="A0A401U1L3"/>
<feature type="non-terminal residue" evidence="2">
    <location>
        <position position="73"/>
    </location>
</feature>
<reference evidence="2 3" key="1">
    <citation type="journal article" date="2018" name="Nat. Ecol. Evol.">
        <title>Shark genomes provide insights into elasmobranch evolution and the origin of vertebrates.</title>
        <authorList>
            <person name="Hara Y"/>
            <person name="Yamaguchi K"/>
            <person name="Onimaru K"/>
            <person name="Kadota M"/>
            <person name="Koyanagi M"/>
            <person name="Keeley SD"/>
            <person name="Tatsumi K"/>
            <person name="Tanaka K"/>
            <person name="Motone F"/>
            <person name="Kageyama Y"/>
            <person name="Nozu R"/>
            <person name="Adachi N"/>
            <person name="Nishimura O"/>
            <person name="Nakagawa R"/>
            <person name="Tanegashima C"/>
            <person name="Kiyatake I"/>
            <person name="Matsumoto R"/>
            <person name="Murakumo K"/>
            <person name="Nishida K"/>
            <person name="Terakita A"/>
            <person name="Kuratani S"/>
            <person name="Sato K"/>
            <person name="Hyodo S Kuraku.S."/>
        </authorList>
    </citation>
    <scope>NUCLEOTIDE SEQUENCE [LARGE SCALE GENOMIC DNA]</scope>
</reference>